<dbReference type="AlphaFoldDB" id="A0A6J6PC18"/>
<dbReference type="InterPro" id="IPR036271">
    <property type="entry name" value="Tet_transcr_reg_TetR-rel_C_sf"/>
</dbReference>
<sequence>MGTESESGGTSRSRARPPRRRREEIFEAAAGVFHEKGYKATSIQDIADAVGILKGSLYYYITSKEDLLFEILQGVHREGLQNLERIEATSGTPMQKIRAFATLHVRHNAENLVKMAVFFHDFRSLSPERQQLIVAERDLYDQHFRNLLIAGQKDGSVCPDLDPKLTAIEIFGMMNWIYHWYRPTGSLSMDELAQTIADFVVAGLACDPTTHAPGHRRAFAPMPDVPPPRLDPTADETGD</sequence>
<evidence type="ECO:0000256" key="1">
    <source>
        <dbReference type="ARBA" id="ARBA00022491"/>
    </source>
</evidence>
<dbReference type="InterPro" id="IPR050109">
    <property type="entry name" value="HTH-type_TetR-like_transc_reg"/>
</dbReference>
<proteinExistence type="predicted"/>
<dbReference type="Pfam" id="PF00440">
    <property type="entry name" value="TetR_N"/>
    <property type="match status" value="1"/>
</dbReference>
<keyword evidence="1" id="KW-0678">Repressor</keyword>
<dbReference type="PRINTS" id="PR00455">
    <property type="entry name" value="HTHTETR"/>
</dbReference>
<feature type="region of interest" description="Disordered" evidence="5">
    <location>
        <begin position="1"/>
        <end position="21"/>
    </location>
</feature>
<gene>
    <name evidence="7" type="ORF">UFOPK2399_01101</name>
</gene>
<protein>
    <submittedName>
        <fullName evidence="7">Unannotated protein</fullName>
    </submittedName>
</protein>
<dbReference type="GO" id="GO:0000976">
    <property type="term" value="F:transcription cis-regulatory region binding"/>
    <property type="evidence" value="ECO:0007669"/>
    <property type="project" value="TreeGrafter"/>
</dbReference>
<evidence type="ECO:0000256" key="2">
    <source>
        <dbReference type="ARBA" id="ARBA00023015"/>
    </source>
</evidence>
<evidence type="ECO:0000256" key="5">
    <source>
        <dbReference type="SAM" id="MobiDB-lite"/>
    </source>
</evidence>
<dbReference type="Pfam" id="PF17932">
    <property type="entry name" value="TetR_C_24"/>
    <property type="match status" value="1"/>
</dbReference>
<dbReference type="SUPFAM" id="SSF46689">
    <property type="entry name" value="Homeodomain-like"/>
    <property type="match status" value="1"/>
</dbReference>
<dbReference type="EMBL" id="CAEZXP010000002">
    <property type="protein sequence ID" value="CAB4697091.1"/>
    <property type="molecule type" value="Genomic_DNA"/>
</dbReference>
<dbReference type="InterPro" id="IPR041490">
    <property type="entry name" value="KstR2_TetR_C"/>
</dbReference>
<dbReference type="InterPro" id="IPR001647">
    <property type="entry name" value="HTH_TetR"/>
</dbReference>
<evidence type="ECO:0000313" key="7">
    <source>
        <dbReference type="EMBL" id="CAB4697091.1"/>
    </source>
</evidence>
<feature type="compositionally biased region" description="Low complexity" evidence="5">
    <location>
        <begin position="1"/>
        <end position="12"/>
    </location>
</feature>
<dbReference type="PANTHER" id="PTHR30055">
    <property type="entry name" value="HTH-TYPE TRANSCRIPTIONAL REGULATOR RUTR"/>
    <property type="match status" value="1"/>
</dbReference>
<dbReference type="PANTHER" id="PTHR30055:SF175">
    <property type="entry name" value="HTH-TYPE TRANSCRIPTIONAL REPRESSOR KSTR2"/>
    <property type="match status" value="1"/>
</dbReference>
<evidence type="ECO:0000259" key="6">
    <source>
        <dbReference type="PROSITE" id="PS50977"/>
    </source>
</evidence>
<organism evidence="7">
    <name type="scientific">freshwater metagenome</name>
    <dbReference type="NCBI Taxonomy" id="449393"/>
    <lineage>
        <taxon>unclassified sequences</taxon>
        <taxon>metagenomes</taxon>
        <taxon>ecological metagenomes</taxon>
    </lineage>
</organism>
<reference evidence="7" key="1">
    <citation type="submission" date="2020-05" db="EMBL/GenBank/DDBJ databases">
        <authorList>
            <person name="Chiriac C."/>
            <person name="Salcher M."/>
            <person name="Ghai R."/>
            <person name="Kavagutti S V."/>
        </authorList>
    </citation>
    <scope>NUCLEOTIDE SEQUENCE</scope>
</reference>
<keyword evidence="3" id="KW-0238">DNA-binding</keyword>
<accession>A0A6J6PC18</accession>
<dbReference type="GO" id="GO:0003700">
    <property type="term" value="F:DNA-binding transcription factor activity"/>
    <property type="evidence" value="ECO:0007669"/>
    <property type="project" value="TreeGrafter"/>
</dbReference>
<evidence type="ECO:0000256" key="3">
    <source>
        <dbReference type="ARBA" id="ARBA00023125"/>
    </source>
</evidence>
<dbReference type="PROSITE" id="PS50977">
    <property type="entry name" value="HTH_TETR_2"/>
    <property type="match status" value="1"/>
</dbReference>
<keyword evidence="4" id="KW-0804">Transcription</keyword>
<dbReference type="Gene3D" id="1.10.10.60">
    <property type="entry name" value="Homeodomain-like"/>
    <property type="match status" value="1"/>
</dbReference>
<dbReference type="Gene3D" id="1.10.357.10">
    <property type="entry name" value="Tetracycline Repressor, domain 2"/>
    <property type="match status" value="1"/>
</dbReference>
<name>A0A6J6PC18_9ZZZZ</name>
<dbReference type="InterPro" id="IPR009057">
    <property type="entry name" value="Homeodomain-like_sf"/>
</dbReference>
<feature type="region of interest" description="Disordered" evidence="5">
    <location>
        <begin position="215"/>
        <end position="239"/>
    </location>
</feature>
<keyword evidence="2" id="KW-0805">Transcription regulation</keyword>
<dbReference type="SUPFAM" id="SSF48498">
    <property type="entry name" value="Tetracyclin repressor-like, C-terminal domain"/>
    <property type="match status" value="1"/>
</dbReference>
<feature type="domain" description="HTH tetR-type" evidence="6">
    <location>
        <begin position="19"/>
        <end position="79"/>
    </location>
</feature>
<evidence type="ECO:0000256" key="4">
    <source>
        <dbReference type="ARBA" id="ARBA00023163"/>
    </source>
</evidence>